<organism evidence="2 3">
    <name type="scientific">Mya arenaria</name>
    <name type="common">Soft-shell clam</name>
    <dbReference type="NCBI Taxonomy" id="6604"/>
    <lineage>
        <taxon>Eukaryota</taxon>
        <taxon>Metazoa</taxon>
        <taxon>Spiralia</taxon>
        <taxon>Lophotrochozoa</taxon>
        <taxon>Mollusca</taxon>
        <taxon>Bivalvia</taxon>
        <taxon>Autobranchia</taxon>
        <taxon>Heteroconchia</taxon>
        <taxon>Euheterodonta</taxon>
        <taxon>Imparidentia</taxon>
        <taxon>Neoheterodontei</taxon>
        <taxon>Myida</taxon>
        <taxon>Myoidea</taxon>
        <taxon>Myidae</taxon>
        <taxon>Mya</taxon>
    </lineage>
</organism>
<evidence type="ECO:0000256" key="1">
    <source>
        <dbReference type="SAM" id="MobiDB-lite"/>
    </source>
</evidence>
<feature type="region of interest" description="Disordered" evidence="1">
    <location>
        <begin position="171"/>
        <end position="280"/>
    </location>
</feature>
<reference evidence="2" key="1">
    <citation type="submission" date="2022-11" db="EMBL/GenBank/DDBJ databases">
        <title>Centuries of genome instability and evolution in soft-shell clam transmissible cancer (bioRxiv).</title>
        <authorList>
            <person name="Hart S.F.M."/>
            <person name="Yonemitsu M.A."/>
            <person name="Giersch R.M."/>
            <person name="Beal B.F."/>
            <person name="Arriagada G."/>
            <person name="Davis B.W."/>
            <person name="Ostrander E.A."/>
            <person name="Goff S.P."/>
            <person name="Metzger M.J."/>
        </authorList>
    </citation>
    <scope>NUCLEOTIDE SEQUENCE</scope>
    <source>
        <strain evidence="2">MELC-2E11</strain>
        <tissue evidence="2">Siphon/mantle</tissue>
    </source>
</reference>
<dbReference type="Proteomes" id="UP001164746">
    <property type="component" value="Chromosome 13"/>
</dbReference>
<feature type="region of interest" description="Disordered" evidence="1">
    <location>
        <begin position="1"/>
        <end position="81"/>
    </location>
</feature>
<feature type="compositionally biased region" description="Polar residues" evidence="1">
    <location>
        <begin position="171"/>
        <end position="185"/>
    </location>
</feature>
<name>A0ABY7FNY5_MYAAR</name>
<accession>A0ABY7FNY5</accession>
<feature type="region of interest" description="Disordered" evidence="1">
    <location>
        <begin position="107"/>
        <end position="152"/>
    </location>
</feature>
<dbReference type="EMBL" id="CP111024">
    <property type="protein sequence ID" value="WAR23842.1"/>
    <property type="molecule type" value="Genomic_DNA"/>
</dbReference>
<feature type="compositionally biased region" description="Polar residues" evidence="1">
    <location>
        <begin position="45"/>
        <end position="55"/>
    </location>
</feature>
<evidence type="ECO:0000313" key="2">
    <source>
        <dbReference type="EMBL" id="WAR23842.1"/>
    </source>
</evidence>
<gene>
    <name evidence="2" type="ORF">MAR_037511</name>
</gene>
<proteinExistence type="predicted"/>
<protein>
    <submittedName>
        <fullName evidence="2">Uncharacterized protein</fullName>
    </submittedName>
</protein>
<keyword evidence="3" id="KW-1185">Reference proteome</keyword>
<sequence>MNPEISEWLYKKGQSRLDHRRRRTRKQYWSDIEKSPPEFPGLDNNVANNSKSAKQPNGRKKTNFRFPPLASEFQDPRDSNVRVSDHYNACGGEVASGKSAAVDDNLLENQGFPHGHKMGNFIDSEQDDSKGFQDDNSENSVTTGPDFLSVFSGKPEKDMLKVDSSLDEFSSASADNVNKQATSINTHEHSDTDQNNKNSHREVTKTIEKSKETQAKITNPTAAYLNASGGKSEHNFGGSQSVKGTELSRDTGTGARPKTHVAQVPVAGRAAYSFQVDPPK</sequence>
<evidence type="ECO:0000313" key="3">
    <source>
        <dbReference type="Proteomes" id="UP001164746"/>
    </source>
</evidence>
<feature type="compositionally biased region" description="Basic and acidic residues" evidence="1">
    <location>
        <begin position="186"/>
        <end position="214"/>
    </location>
</feature>